<accession>A0A8J7R068</accession>
<dbReference type="Pfam" id="PF03358">
    <property type="entry name" value="FMN_red"/>
    <property type="match status" value="1"/>
</dbReference>
<evidence type="ECO:0000313" key="2">
    <source>
        <dbReference type="EMBL" id="MBP0437491.1"/>
    </source>
</evidence>
<dbReference type="PANTHER" id="PTHR30543">
    <property type="entry name" value="CHROMATE REDUCTASE"/>
    <property type="match status" value="1"/>
</dbReference>
<dbReference type="Proteomes" id="UP000666240">
    <property type="component" value="Unassembled WGS sequence"/>
</dbReference>
<comment type="caution">
    <text evidence="2">The sequence shown here is derived from an EMBL/GenBank/DDBJ whole genome shotgun (WGS) entry which is preliminary data.</text>
</comment>
<dbReference type="Gene3D" id="3.40.50.360">
    <property type="match status" value="1"/>
</dbReference>
<dbReference type="SUPFAM" id="SSF52218">
    <property type="entry name" value="Flavoproteins"/>
    <property type="match status" value="1"/>
</dbReference>
<dbReference type="InterPro" id="IPR029039">
    <property type="entry name" value="Flavoprotein-like_sf"/>
</dbReference>
<dbReference type="GO" id="GO:0010181">
    <property type="term" value="F:FMN binding"/>
    <property type="evidence" value="ECO:0007669"/>
    <property type="project" value="TreeGrafter"/>
</dbReference>
<name>A0A8J7R068_9HYPH</name>
<protein>
    <submittedName>
        <fullName evidence="2">NAD(P)H-dependent oxidoreductase</fullName>
    </submittedName>
</protein>
<keyword evidence="3" id="KW-1185">Reference proteome</keyword>
<dbReference type="PANTHER" id="PTHR30543:SF21">
    <property type="entry name" value="NAD(P)H-DEPENDENT FMN REDUCTASE LOT6"/>
    <property type="match status" value="1"/>
</dbReference>
<organism evidence="2 3">
    <name type="scientific">Tianweitania sediminis</name>
    <dbReference type="NCBI Taxonomy" id="1502156"/>
    <lineage>
        <taxon>Bacteria</taxon>
        <taxon>Pseudomonadati</taxon>
        <taxon>Pseudomonadota</taxon>
        <taxon>Alphaproteobacteria</taxon>
        <taxon>Hyphomicrobiales</taxon>
        <taxon>Phyllobacteriaceae</taxon>
        <taxon>Tianweitania</taxon>
    </lineage>
</organism>
<dbReference type="RefSeq" id="WP_209333493.1">
    <property type="nucleotide sequence ID" value="NZ_JAGIYY010000001.1"/>
</dbReference>
<dbReference type="InterPro" id="IPR050712">
    <property type="entry name" value="NAD(P)H-dep_reductase"/>
</dbReference>
<proteinExistence type="predicted"/>
<sequence length="197" mass="21237">MIIPRILVFAGSLRVGAFSGQVADVAQKELALQGAEVTRISLGDYPLPLMDQNLEREKGIPGEAMQLARQILAHDGILIASPEYNASIPPLLKNAIDWVSRVRRDGDRAVKPFGEQAAALCSSSDGAFAGMRGLYHLRAVLMACGAEVVTPQCSVPHASKAFDSNGDLVEERLRKQMETVCRALVQRAAQLSKRADA</sequence>
<evidence type="ECO:0000313" key="3">
    <source>
        <dbReference type="Proteomes" id="UP000666240"/>
    </source>
</evidence>
<dbReference type="GO" id="GO:0005829">
    <property type="term" value="C:cytosol"/>
    <property type="evidence" value="ECO:0007669"/>
    <property type="project" value="TreeGrafter"/>
</dbReference>
<dbReference type="EMBL" id="JAGIYY010000001">
    <property type="protein sequence ID" value="MBP0437491.1"/>
    <property type="molecule type" value="Genomic_DNA"/>
</dbReference>
<evidence type="ECO:0000259" key="1">
    <source>
        <dbReference type="Pfam" id="PF03358"/>
    </source>
</evidence>
<dbReference type="AlphaFoldDB" id="A0A8J7R068"/>
<dbReference type="GO" id="GO:0016491">
    <property type="term" value="F:oxidoreductase activity"/>
    <property type="evidence" value="ECO:0007669"/>
    <property type="project" value="InterPro"/>
</dbReference>
<gene>
    <name evidence="2" type="ORF">J5Y06_02340</name>
</gene>
<dbReference type="InterPro" id="IPR005025">
    <property type="entry name" value="FMN_Rdtase-like_dom"/>
</dbReference>
<feature type="domain" description="NADPH-dependent FMN reductase-like" evidence="1">
    <location>
        <begin position="4"/>
        <end position="158"/>
    </location>
</feature>
<reference evidence="2" key="1">
    <citation type="submission" date="2021-03" db="EMBL/GenBank/DDBJ databases">
        <title>Genome sequencing and assembly of Tianweitania sediminis.</title>
        <authorList>
            <person name="Chhetri G."/>
        </authorList>
    </citation>
    <scope>NUCLEOTIDE SEQUENCE</scope>
    <source>
        <strain evidence="2">Z8</strain>
    </source>
</reference>